<reference evidence="4" key="1">
    <citation type="submission" date="2018-03" db="EMBL/GenBank/DDBJ databases">
        <authorList>
            <person name="Guldener U."/>
        </authorList>
    </citation>
    <scope>NUCLEOTIDE SEQUENCE</scope>
</reference>
<dbReference type="EMBL" id="ONZQ02000005">
    <property type="protein sequence ID" value="SPO01565.1"/>
    <property type="molecule type" value="Genomic_DNA"/>
</dbReference>
<keyword evidence="5" id="KW-1185">Reference proteome</keyword>
<dbReference type="InterPro" id="IPR011051">
    <property type="entry name" value="RmlC_Cupin_sf"/>
</dbReference>
<dbReference type="PANTHER" id="PTHR33387:SF3">
    <property type="entry name" value="DUF985 DOMAIN-CONTAINING PROTEIN"/>
    <property type="match status" value="1"/>
</dbReference>
<dbReference type="AlphaFoldDB" id="A0AAE8MVQ3"/>
<feature type="region of interest" description="Disordered" evidence="1">
    <location>
        <begin position="164"/>
        <end position="184"/>
    </location>
</feature>
<dbReference type="PANTHER" id="PTHR33387">
    <property type="entry name" value="RMLC-LIKE JELLY ROLL FOLD PROTEIN"/>
    <property type="match status" value="1"/>
</dbReference>
<dbReference type="Gene3D" id="2.60.120.10">
    <property type="entry name" value="Jelly Rolls"/>
    <property type="match status" value="1"/>
</dbReference>
<feature type="signal peptide" evidence="2">
    <location>
        <begin position="1"/>
        <end position="19"/>
    </location>
</feature>
<evidence type="ECO:0000259" key="3">
    <source>
        <dbReference type="Pfam" id="PF06172"/>
    </source>
</evidence>
<feature type="chain" id="PRO_5042058375" description="DUF985 domain-containing protein" evidence="2">
    <location>
        <begin position="20"/>
        <end position="184"/>
    </location>
</feature>
<dbReference type="CDD" id="cd06121">
    <property type="entry name" value="cupin_YML079wp"/>
    <property type="match status" value="1"/>
</dbReference>
<sequence>MILIPYLVSVVPLLEVALAFTTPHQFPRDRDCTAMNDRTAEEVIAHLNLIPNTPEKGYFAETFRDDDSDPATNRSRSTAIYYLLEGSAGHSVWHRLDAAEVWHYYAGAPLTLSVWSGEEITEVVLGPDVFRDEKPQAVVKKGEWQSARSEGDWTLVGTTVAPGFDPAGAEFADPEWTPQSQKSS</sequence>
<dbReference type="InterPro" id="IPR039935">
    <property type="entry name" value="YML079W-like"/>
</dbReference>
<dbReference type="InterPro" id="IPR009327">
    <property type="entry name" value="Cupin_DUF985"/>
</dbReference>
<feature type="domain" description="DUF985" evidence="3">
    <location>
        <begin position="41"/>
        <end position="172"/>
    </location>
</feature>
<evidence type="ECO:0000256" key="2">
    <source>
        <dbReference type="SAM" id="SignalP"/>
    </source>
</evidence>
<name>A0AAE8MVQ3_9PEZI</name>
<comment type="caution">
    <text evidence="4">The sequence shown here is derived from an EMBL/GenBank/DDBJ whole genome shotgun (WGS) entry which is preliminary data.</text>
</comment>
<organism evidence="4 5">
    <name type="scientific">Cephalotrichum gorgonifer</name>
    <dbReference type="NCBI Taxonomy" id="2041049"/>
    <lineage>
        <taxon>Eukaryota</taxon>
        <taxon>Fungi</taxon>
        <taxon>Dikarya</taxon>
        <taxon>Ascomycota</taxon>
        <taxon>Pezizomycotina</taxon>
        <taxon>Sordariomycetes</taxon>
        <taxon>Hypocreomycetidae</taxon>
        <taxon>Microascales</taxon>
        <taxon>Microascaceae</taxon>
        <taxon>Cephalotrichum</taxon>
    </lineage>
</organism>
<protein>
    <recommendedName>
        <fullName evidence="3">DUF985 domain-containing protein</fullName>
    </recommendedName>
</protein>
<dbReference type="SUPFAM" id="SSF51182">
    <property type="entry name" value="RmlC-like cupins"/>
    <property type="match status" value="1"/>
</dbReference>
<evidence type="ECO:0000256" key="1">
    <source>
        <dbReference type="SAM" id="MobiDB-lite"/>
    </source>
</evidence>
<accession>A0AAE8MVQ3</accession>
<evidence type="ECO:0000313" key="5">
    <source>
        <dbReference type="Proteomes" id="UP001187682"/>
    </source>
</evidence>
<proteinExistence type="predicted"/>
<dbReference type="Proteomes" id="UP001187682">
    <property type="component" value="Unassembled WGS sequence"/>
</dbReference>
<dbReference type="Pfam" id="PF06172">
    <property type="entry name" value="Cupin_5"/>
    <property type="match status" value="1"/>
</dbReference>
<evidence type="ECO:0000313" key="4">
    <source>
        <dbReference type="EMBL" id="SPO01565.1"/>
    </source>
</evidence>
<keyword evidence="2" id="KW-0732">Signal</keyword>
<dbReference type="InterPro" id="IPR014710">
    <property type="entry name" value="RmlC-like_jellyroll"/>
</dbReference>
<gene>
    <name evidence="4" type="ORF">DNG_04238</name>
</gene>